<accession>A0A1V0SK62</accession>
<proteinExistence type="predicted"/>
<dbReference type="EMBL" id="KY684110">
    <property type="protein sequence ID" value="ARF12120.1"/>
    <property type="molecule type" value="Genomic_DNA"/>
</dbReference>
<sequence>MKNEPYLWYTLGYEFGMFDEKIHMMKMTFLHNYGVTSYFVRLCAYIQQNLLKKLEEELTKLILKDYKTEYLPGYDIVVKDIFKINRPLNNDTTELSVISSPRKLPKKYQSAFDDSICFMKSYIIKINLLFFNNNNEIVNNLIELLDKLKDIIYNKRLYDDYSRR</sequence>
<name>A0A1V0SK62_9VIRU</name>
<protein>
    <submittedName>
        <fullName evidence="1">Uncharacterized protein</fullName>
    </submittedName>
</protein>
<evidence type="ECO:0000313" key="1">
    <source>
        <dbReference type="EMBL" id="ARF12120.1"/>
    </source>
</evidence>
<reference evidence="1" key="1">
    <citation type="journal article" date="2017" name="Science">
        <title>Giant viruses with an expanded complement of translation system components.</title>
        <authorList>
            <person name="Schulz F."/>
            <person name="Yutin N."/>
            <person name="Ivanova N.N."/>
            <person name="Ortega D.R."/>
            <person name="Lee T.K."/>
            <person name="Vierheilig J."/>
            <person name="Daims H."/>
            <person name="Horn M."/>
            <person name="Wagner M."/>
            <person name="Jensen G.J."/>
            <person name="Kyrpides N.C."/>
            <person name="Koonin E.V."/>
            <person name="Woyke T."/>
        </authorList>
    </citation>
    <scope>NUCLEOTIDE SEQUENCE</scope>
    <source>
        <strain evidence="1">KNV1</strain>
    </source>
</reference>
<gene>
    <name evidence="1" type="ORF">Klosneuvirus_3_255</name>
</gene>
<organism evidence="1">
    <name type="scientific">Klosneuvirus KNV1</name>
    <dbReference type="NCBI Taxonomy" id="1977640"/>
    <lineage>
        <taxon>Viruses</taxon>
        <taxon>Varidnaviria</taxon>
        <taxon>Bamfordvirae</taxon>
        <taxon>Nucleocytoviricota</taxon>
        <taxon>Megaviricetes</taxon>
        <taxon>Imitervirales</taxon>
        <taxon>Mimiviridae</taxon>
        <taxon>Klosneuvirinae</taxon>
        <taxon>Klosneuvirus</taxon>
    </lineage>
</organism>